<proteinExistence type="predicted"/>
<evidence type="ECO:0000256" key="1">
    <source>
        <dbReference type="SAM" id="Phobius"/>
    </source>
</evidence>
<keyword evidence="2" id="KW-0732">Signal</keyword>
<protein>
    <submittedName>
        <fullName evidence="3">Uncharacterized protein</fullName>
    </submittedName>
</protein>
<sequence>MTLKETAFVNLCISACFVQLVASDTQKEPASANSCSSASELTILGAMIVSFCYLIIVLVYYIIVLVYYNNAFGFV</sequence>
<organism evidence="3">
    <name type="scientific">Rhizophora mucronata</name>
    <name type="common">Asiatic mangrove</name>
    <dbReference type="NCBI Taxonomy" id="61149"/>
    <lineage>
        <taxon>Eukaryota</taxon>
        <taxon>Viridiplantae</taxon>
        <taxon>Streptophyta</taxon>
        <taxon>Embryophyta</taxon>
        <taxon>Tracheophyta</taxon>
        <taxon>Spermatophyta</taxon>
        <taxon>Magnoliopsida</taxon>
        <taxon>eudicotyledons</taxon>
        <taxon>Gunneridae</taxon>
        <taxon>Pentapetalae</taxon>
        <taxon>rosids</taxon>
        <taxon>fabids</taxon>
        <taxon>Malpighiales</taxon>
        <taxon>Rhizophoraceae</taxon>
        <taxon>Rhizophora</taxon>
    </lineage>
</organism>
<evidence type="ECO:0000313" key="3">
    <source>
        <dbReference type="EMBL" id="MBX44773.1"/>
    </source>
</evidence>
<evidence type="ECO:0000256" key="2">
    <source>
        <dbReference type="SAM" id="SignalP"/>
    </source>
</evidence>
<keyword evidence="1" id="KW-0812">Transmembrane</keyword>
<name>A0A2P2NQK8_RHIMU</name>
<feature type="signal peptide" evidence="2">
    <location>
        <begin position="1"/>
        <end position="23"/>
    </location>
</feature>
<keyword evidence="1" id="KW-1133">Transmembrane helix</keyword>
<keyword evidence="1" id="KW-0472">Membrane</keyword>
<reference evidence="3" key="1">
    <citation type="submission" date="2018-02" db="EMBL/GenBank/DDBJ databases">
        <title>Rhizophora mucronata_Transcriptome.</title>
        <authorList>
            <person name="Meera S.P."/>
            <person name="Sreeshan A."/>
            <person name="Augustine A."/>
        </authorList>
    </citation>
    <scope>NUCLEOTIDE SEQUENCE</scope>
    <source>
        <tissue evidence="3">Leaf</tissue>
    </source>
</reference>
<dbReference type="AlphaFoldDB" id="A0A2P2NQK8"/>
<feature type="chain" id="PRO_5015161865" evidence="2">
    <location>
        <begin position="24"/>
        <end position="75"/>
    </location>
</feature>
<accession>A0A2P2NQK8</accession>
<feature type="transmembrane region" description="Helical" evidence="1">
    <location>
        <begin position="47"/>
        <end position="68"/>
    </location>
</feature>
<dbReference type="EMBL" id="GGEC01064289">
    <property type="protein sequence ID" value="MBX44773.1"/>
    <property type="molecule type" value="Transcribed_RNA"/>
</dbReference>